<dbReference type="EMBL" id="JXCE01000383">
    <property type="protein sequence ID" value="KPA37619.1"/>
    <property type="molecule type" value="Genomic_DNA"/>
</dbReference>
<keyword evidence="1" id="KW-0812">Transmembrane</keyword>
<protein>
    <submittedName>
        <fullName evidence="2">Uncharacterized protein</fullName>
    </submittedName>
</protein>
<dbReference type="InterPro" id="IPR012334">
    <property type="entry name" value="Pectin_lyas_fold"/>
</dbReference>
<evidence type="ECO:0000313" key="2">
    <source>
        <dbReference type="EMBL" id="KPA37619.1"/>
    </source>
</evidence>
<dbReference type="InterPro" id="IPR011050">
    <property type="entry name" value="Pectin_lyase_fold/virulence"/>
</dbReference>
<proteinExistence type="predicted"/>
<dbReference type="SUPFAM" id="SSF51126">
    <property type="entry name" value="Pectin lyase-like"/>
    <property type="match status" value="1"/>
</dbReference>
<dbReference type="AlphaFoldDB" id="A0A0M9EQ67"/>
<accession>A0A0M9EQ67</accession>
<keyword evidence="1" id="KW-1133">Transmembrane helix</keyword>
<sequence length="514" mass="55624">MPLPRQCFSRYTIFIVVGCFVIVVVTCGTYFGLSKRTHHSFDWTTLVSDRGDVLPDFSFAGYRSSAIMLPNGSSANITLAFNSSIDDVKPLIQEAIDSIASSGGGTVVLPEGRWPITAGININSGVVVAGAGGNNTVLVLRERPSQPVFTLSTPANAIRPRYGFRSNITNQYLPIGSSSVKVVSNAGFAANQLVYVSRNATEEWIRANGMDGLVRDDVQQIWIPVNKRILSPNLISSVYGTNITLQIPLTDNLDSDYVQPELIVYTPPYVNNEIGIQDLGIEVPDTCSGAPMSDNTCNSPAVYFPSWTVDSWASGLALKGFNKFFQVDQDASRITIQNCTMDRDHDIQGAALPFDILIQGSQVLIQDCAQVGIPTARCFTVATGSLTSGPNAVLRHKAKSGVQTIYPHQRWAQGLLVEDSSVKTVFVNRGIKGSGHGWSINGGVGWNLDGDVEFESPPVGVNWCIGSGGNGSEPQGNATFVKSGKRVEPRSLFMAQLEERGIYRYDQGNKEINE</sequence>
<evidence type="ECO:0000313" key="3">
    <source>
        <dbReference type="Proteomes" id="UP000037904"/>
    </source>
</evidence>
<feature type="transmembrane region" description="Helical" evidence="1">
    <location>
        <begin position="12"/>
        <end position="33"/>
    </location>
</feature>
<dbReference type="OrthoDB" id="509690at2759"/>
<reference evidence="2 3" key="1">
    <citation type="submission" date="2015-04" db="EMBL/GenBank/DDBJ databases">
        <title>The draft genome sequence of Fusarium langsethiae, a T-2/HT-2 mycotoxin producer.</title>
        <authorList>
            <person name="Lysoe E."/>
            <person name="Divon H.H."/>
            <person name="Terzi V."/>
            <person name="Orru L."/>
            <person name="Lamontanara A."/>
            <person name="Kolseth A.-K."/>
            <person name="Frandsen R.J."/>
            <person name="Nielsen K."/>
            <person name="Thrane U."/>
        </authorList>
    </citation>
    <scope>NUCLEOTIDE SEQUENCE [LARGE SCALE GENOMIC DNA]</scope>
    <source>
        <strain evidence="2 3">Fl201059</strain>
    </source>
</reference>
<evidence type="ECO:0000256" key="1">
    <source>
        <dbReference type="SAM" id="Phobius"/>
    </source>
</evidence>
<comment type="caution">
    <text evidence="2">The sequence shown here is derived from an EMBL/GenBank/DDBJ whole genome shotgun (WGS) entry which is preliminary data.</text>
</comment>
<organism evidence="2 3">
    <name type="scientific">Fusarium langsethiae</name>
    <dbReference type="NCBI Taxonomy" id="179993"/>
    <lineage>
        <taxon>Eukaryota</taxon>
        <taxon>Fungi</taxon>
        <taxon>Dikarya</taxon>
        <taxon>Ascomycota</taxon>
        <taxon>Pezizomycotina</taxon>
        <taxon>Sordariomycetes</taxon>
        <taxon>Hypocreomycetidae</taxon>
        <taxon>Hypocreales</taxon>
        <taxon>Nectriaceae</taxon>
        <taxon>Fusarium</taxon>
    </lineage>
</organism>
<keyword evidence="3" id="KW-1185">Reference proteome</keyword>
<dbReference type="Gene3D" id="2.160.20.10">
    <property type="entry name" value="Single-stranded right-handed beta-helix, Pectin lyase-like"/>
    <property type="match status" value="1"/>
</dbReference>
<gene>
    <name evidence="2" type="ORF">FLAG1_09561</name>
</gene>
<dbReference type="Proteomes" id="UP000037904">
    <property type="component" value="Unassembled WGS sequence"/>
</dbReference>
<name>A0A0M9EQ67_FUSLA</name>
<keyword evidence="1" id="KW-0472">Membrane</keyword>